<dbReference type="InterPro" id="IPR036259">
    <property type="entry name" value="MFS_trans_sf"/>
</dbReference>
<feature type="transmembrane region" description="Helical" evidence="6">
    <location>
        <begin position="209"/>
        <end position="234"/>
    </location>
</feature>
<sequence>MPDCLRKTGIFIGALFVYASFTMVSPFYSKIAKDLGIETWLIGLVYSSCPAASLLTSFILQPFMQKFGRTKILLIAMFLQSLNMLIMSLVPFSNFGIAIFLSFLSRITAGCGSALFIISSYSILTSDYPEEISKMVALVEIVSGLGLIMGPIFGSAMYLIGGFTIACLIISVILALYIPFLYYCVGPSRPYILSNDHISMQKVAMKSKILLDIGMQLLAMFMIGYIVATTQLHLLKNGIEEQNSGYWFSINTMSYFSSSFIVSLFPQGANKPRQMLFGNFFMVLGLLFIGPCPFILPQELTYIGLGLSFIGLASGFVYVPSMPHMLEVAKYDYGYENDHRLNDAISGITNISLCVGEILGPIVAALLDMLVGYPMAATIVAGVVLGHAIMYMLLSDALIYKLVKVKIVSEKLSSELTLIQ</sequence>
<dbReference type="InterPro" id="IPR011701">
    <property type="entry name" value="MFS"/>
</dbReference>
<evidence type="ECO:0000259" key="7">
    <source>
        <dbReference type="PROSITE" id="PS50850"/>
    </source>
</evidence>
<name>A0A1R2ATZ6_9CILI</name>
<dbReference type="GO" id="GO:0022857">
    <property type="term" value="F:transmembrane transporter activity"/>
    <property type="evidence" value="ECO:0007669"/>
    <property type="project" value="InterPro"/>
</dbReference>
<keyword evidence="3 6" id="KW-0812">Transmembrane</keyword>
<protein>
    <recommendedName>
        <fullName evidence="7">Major facilitator superfamily (MFS) profile domain-containing protein</fullName>
    </recommendedName>
</protein>
<feature type="transmembrane region" description="Helical" evidence="6">
    <location>
        <begin position="341"/>
        <end position="367"/>
    </location>
</feature>
<comment type="caution">
    <text evidence="8">The sequence shown here is derived from an EMBL/GenBank/DDBJ whole genome shotgun (WGS) entry which is preliminary data.</text>
</comment>
<feature type="transmembrane region" description="Helical" evidence="6">
    <location>
        <begin position="246"/>
        <end position="265"/>
    </location>
</feature>
<feature type="transmembrane region" description="Helical" evidence="6">
    <location>
        <begin position="373"/>
        <end position="394"/>
    </location>
</feature>
<dbReference type="PANTHER" id="PTHR23506:SF26">
    <property type="entry name" value="MFS-TYPE TRANSPORTER SLC18B1"/>
    <property type="match status" value="1"/>
</dbReference>
<keyword evidence="2" id="KW-0813">Transport</keyword>
<gene>
    <name evidence="8" type="ORF">SteCoe_34695</name>
</gene>
<proteinExistence type="predicted"/>
<evidence type="ECO:0000313" key="8">
    <source>
        <dbReference type="EMBL" id="OMJ67991.1"/>
    </source>
</evidence>
<dbReference type="Gene3D" id="1.20.1250.20">
    <property type="entry name" value="MFS general substrate transporter like domains"/>
    <property type="match status" value="1"/>
</dbReference>
<evidence type="ECO:0000313" key="9">
    <source>
        <dbReference type="Proteomes" id="UP000187209"/>
    </source>
</evidence>
<feature type="transmembrane region" description="Helical" evidence="6">
    <location>
        <begin position="136"/>
        <end position="153"/>
    </location>
</feature>
<dbReference type="Pfam" id="PF07690">
    <property type="entry name" value="MFS_1"/>
    <property type="match status" value="1"/>
</dbReference>
<dbReference type="Proteomes" id="UP000187209">
    <property type="component" value="Unassembled WGS sequence"/>
</dbReference>
<reference evidence="8 9" key="1">
    <citation type="submission" date="2016-11" db="EMBL/GenBank/DDBJ databases">
        <title>The macronuclear genome of Stentor coeruleus: a giant cell with tiny introns.</title>
        <authorList>
            <person name="Slabodnick M."/>
            <person name="Ruby J.G."/>
            <person name="Reiff S.B."/>
            <person name="Swart E.C."/>
            <person name="Gosai S."/>
            <person name="Prabakaran S."/>
            <person name="Witkowska E."/>
            <person name="Larue G.E."/>
            <person name="Fisher S."/>
            <person name="Freeman R.M."/>
            <person name="Gunawardena J."/>
            <person name="Chu W."/>
            <person name="Stover N.A."/>
            <person name="Gregory B.D."/>
            <person name="Nowacki M."/>
            <person name="Derisi J."/>
            <person name="Roy S.W."/>
            <person name="Marshall W.F."/>
            <person name="Sood P."/>
        </authorList>
    </citation>
    <scope>NUCLEOTIDE SEQUENCE [LARGE SCALE GENOMIC DNA]</scope>
    <source>
        <strain evidence="8">WM001</strain>
    </source>
</reference>
<evidence type="ECO:0000256" key="6">
    <source>
        <dbReference type="SAM" id="Phobius"/>
    </source>
</evidence>
<feature type="transmembrane region" description="Helical" evidence="6">
    <location>
        <begin position="302"/>
        <end position="320"/>
    </location>
</feature>
<dbReference type="InterPro" id="IPR050930">
    <property type="entry name" value="MFS_Vesicular_Transporter"/>
</dbReference>
<feature type="transmembrane region" description="Helical" evidence="6">
    <location>
        <begin position="159"/>
        <end position="185"/>
    </location>
</feature>
<feature type="transmembrane region" description="Helical" evidence="6">
    <location>
        <begin position="40"/>
        <end position="60"/>
    </location>
</feature>
<comment type="subcellular location">
    <subcellularLocation>
        <location evidence="1">Membrane</location>
        <topology evidence="1">Multi-pass membrane protein</topology>
    </subcellularLocation>
</comment>
<dbReference type="PROSITE" id="PS50850">
    <property type="entry name" value="MFS"/>
    <property type="match status" value="1"/>
</dbReference>
<feature type="transmembrane region" description="Helical" evidence="6">
    <location>
        <begin position="72"/>
        <end position="92"/>
    </location>
</feature>
<evidence type="ECO:0000256" key="4">
    <source>
        <dbReference type="ARBA" id="ARBA00022989"/>
    </source>
</evidence>
<dbReference type="EMBL" id="MPUH01001404">
    <property type="protein sequence ID" value="OMJ67991.1"/>
    <property type="molecule type" value="Genomic_DNA"/>
</dbReference>
<evidence type="ECO:0000256" key="5">
    <source>
        <dbReference type="ARBA" id="ARBA00023136"/>
    </source>
</evidence>
<accession>A0A1R2ATZ6</accession>
<dbReference type="OrthoDB" id="303432at2759"/>
<feature type="transmembrane region" description="Helical" evidence="6">
    <location>
        <begin position="98"/>
        <end position="124"/>
    </location>
</feature>
<keyword evidence="9" id="KW-1185">Reference proteome</keyword>
<feature type="transmembrane region" description="Helical" evidence="6">
    <location>
        <begin position="277"/>
        <end position="296"/>
    </location>
</feature>
<feature type="domain" description="Major facilitator superfamily (MFS) profile" evidence="7">
    <location>
        <begin position="6"/>
        <end position="398"/>
    </location>
</feature>
<dbReference type="PANTHER" id="PTHR23506">
    <property type="entry name" value="GH10249P"/>
    <property type="match status" value="1"/>
</dbReference>
<organism evidence="8 9">
    <name type="scientific">Stentor coeruleus</name>
    <dbReference type="NCBI Taxonomy" id="5963"/>
    <lineage>
        <taxon>Eukaryota</taxon>
        <taxon>Sar</taxon>
        <taxon>Alveolata</taxon>
        <taxon>Ciliophora</taxon>
        <taxon>Postciliodesmatophora</taxon>
        <taxon>Heterotrichea</taxon>
        <taxon>Heterotrichida</taxon>
        <taxon>Stentoridae</taxon>
        <taxon>Stentor</taxon>
    </lineage>
</organism>
<dbReference type="GO" id="GO:0016020">
    <property type="term" value="C:membrane"/>
    <property type="evidence" value="ECO:0007669"/>
    <property type="project" value="UniProtKB-SubCell"/>
</dbReference>
<feature type="transmembrane region" description="Helical" evidence="6">
    <location>
        <begin position="9"/>
        <end position="28"/>
    </location>
</feature>
<dbReference type="SUPFAM" id="SSF103473">
    <property type="entry name" value="MFS general substrate transporter"/>
    <property type="match status" value="1"/>
</dbReference>
<evidence type="ECO:0000256" key="2">
    <source>
        <dbReference type="ARBA" id="ARBA00022448"/>
    </source>
</evidence>
<keyword evidence="4 6" id="KW-1133">Transmembrane helix</keyword>
<dbReference type="InterPro" id="IPR020846">
    <property type="entry name" value="MFS_dom"/>
</dbReference>
<dbReference type="AlphaFoldDB" id="A0A1R2ATZ6"/>
<keyword evidence="5 6" id="KW-0472">Membrane</keyword>
<evidence type="ECO:0000256" key="3">
    <source>
        <dbReference type="ARBA" id="ARBA00022692"/>
    </source>
</evidence>
<evidence type="ECO:0000256" key="1">
    <source>
        <dbReference type="ARBA" id="ARBA00004141"/>
    </source>
</evidence>